<organism evidence="7 8">
    <name type="scientific">Owenia fusiformis</name>
    <name type="common">Polychaete worm</name>
    <dbReference type="NCBI Taxonomy" id="6347"/>
    <lineage>
        <taxon>Eukaryota</taxon>
        <taxon>Metazoa</taxon>
        <taxon>Spiralia</taxon>
        <taxon>Lophotrochozoa</taxon>
        <taxon>Annelida</taxon>
        <taxon>Polychaeta</taxon>
        <taxon>Sedentaria</taxon>
        <taxon>Canalipalpata</taxon>
        <taxon>Sabellida</taxon>
        <taxon>Oweniida</taxon>
        <taxon>Oweniidae</taxon>
        <taxon>Owenia</taxon>
    </lineage>
</organism>
<evidence type="ECO:0000256" key="3">
    <source>
        <dbReference type="ARBA" id="ARBA00022737"/>
    </source>
</evidence>
<evidence type="ECO:0000256" key="2">
    <source>
        <dbReference type="ARBA" id="ARBA00022723"/>
    </source>
</evidence>
<dbReference type="Gene3D" id="3.30.160.60">
    <property type="entry name" value="Classic Zinc Finger"/>
    <property type="match status" value="2"/>
</dbReference>
<dbReference type="GO" id="GO:0000981">
    <property type="term" value="F:DNA-binding transcription factor activity, RNA polymerase II-specific"/>
    <property type="evidence" value="ECO:0007669"/>
    <property type="project" value="TreeGrafter"/>
</dbReference>
<dbReference type="FunFam" id="3.30.160.60:FF:000176">
    <property type="entry name" value="zinc finger protein 70"/>
    <property type="match status" value="1"/>
</dbReference>
<dbReference type="SMART" id="SM00355">
    <property type="entry name" value="ZnF_C2H2"/>
    <property type="match status" value="2"/>
</dbReference>
<dbReference type="EMBL" id="CAIIXF020000002">
    <property type="protein sequence ID" value="CAH1776375.1"/>
    <property type="molecule type" value="Genomic_DNA"/>
</dbReference>
<evidence type="ECO:0000256" key="5">
    <source>
        <dbReference type="ARBA" id="ARBA00022833"/>
    </source>
</evidence>
<dbReference type="GO" id="GO:0005634">
    <property type="term" value="C:nucleus"/>
    <property type="evidence" value="ECO:0007669"/>
    <property type="project" value="UniProtKB-SubCell"/>
</dbReference>
<dbReference type="FunFam" id="3.30.160.60:FF:000446">
    <property type="entry name" value="Zinc finger protein"/>
    <property type="match status" value="1"/>
</dbReference>
<dbReference type="PROSITE" id="PS00028">
    <property type="entry name" value="ZINC_FINGER_C2H2_1"/>
    <property type="match status" value="2"/>
</dbReference>
<dbReference type="Proteomes" id="UP000749559">
    <property type="component" value="Unassembled WGS sequence"/>
</dbReference>
<keyword evidence="5" id="KW-0862">Zinc</keyword>
<accession>A0A8J1TEP2</accession>
<keyword evidence="6" id="KW-0539">Nucleus</keyword>
<evidence type="ECO:0000256" key="1">
    <source>
        <dbReference type="ARBA" id="ARBA00004123"/>
    </source>
</evidence>
<dbReference type="GO" id="GO:0008270">
    <property type="term" value="F:zinc ion binding"/>
    <property type="evidence" value="ECO:0007669"/>
    <property type="project" value="UniProtKB-KW"/>
</dbReference>
<protein>
    <submittedName>
        <fullName evidence="7">Uncharacterized protein</fullName>
    </submittedName>
</protein>
<dbReference type="OrthoDB" id="8117402at2759"/>
<evidence type="ECO:0000313" key="8">
    <source>
        <dbReference type="Proteomes" id="UP000749559"/>
    </source>
</evidence>
<dbReference type="InterPro" id="IPR036236">
    <property type="entry name" value="Znf_C2H2_sf"/>
</dbReference>
<keyword evidence="2" id="KW-0479">Metal-binding</keyword>
<keyword evidence="8" id="KW-1185">Reference proteome</keyword>
<comment type="caution">
    <text evidence="7">The sequence shown here is derived from an EMBL/GenBank/DDBJ whole genome shotgun (WGS) entry which is preliminary data.</text>
</comment>
<comment type="subcellular location">
    <subcellularLocation>
        <location evidence="1">Nucleus</location>
    </subcellularLocation>
</comment>
<proteinExistence type="predicted"/>
<keyword evidence="4" id="KW-0863">Zinc-finger</keyword>
<sequence length="100" mass="11934">MFLIFLYFPISDDQLHNFLTNPLRVPNLPYVNTQEVNPHFEKSQDQRPTCRICLKTFSSKGNLKSHMNIHTGDRPYKCNVCGQDFTHHTVYRRHQKNYNH</sequence>
<keyword evidence="3" id="KW-0677">Repeat</keyword>
<name>A0A8J1TEP2_OWEFU</name>
<reference evidence="7" key="1">
    <citation type="submission" date="2022-03" db="EMBL/GenBank/DDBJ databases">
        <authorList>
            <person name="Martin C."/>
        </authorList>
    </citation>
    <scope>NUCLEOTIDE SEQUENCE</scope>
</reference>
<evidence type="ECO:0000256" key="4">
    <source>
        <dbReference type="ARBA" id="ARBA00022771"/>
    </source>
</evidence>
<evidence type="ECO:0000313" key="7">
    <source>
        <dbReference type="EMBL" id="CAH1776375.1"/>
    </source>
</evidence>
<dbReference type="AlphaFoldDB" id="A0A8J1TEP2"/>
<dbReference type="PROSITE" id="PS50157">
    <property type="entry name" value="ZINC_FINGER_C2H2_2"/>
    <property type="match status" value="2"/>
</dbReference>
<evidence type="ECO:0000256" key="6">
    <source>
        <dbReference type="ARBA" id="ARBA00023242"/>
    </source>
</evidence>
<dbReference type="Pfam" id="PF00096">
    <property type="entry name" value="zf-C2H2"/>
    <property type="match status" value="1"/>
</dbReference>
<gene>
    <name evidence="7" type="ORF">OFUS_LOCUS3554</name>
</gene>
<dbReference type="SUPFAM" id="SSF57667">
    <property type="entry name" value="beta-beta-alpha zinc fingers"/>
    <property type="match status" value="1"/>
</dbReference>
<dbReference type="PANTHER" id="PTHR24394">
    <property type="entry name" value="ZINC FINGER PROTEIN"/>
    <property type="match status" value="1"/>
</dbReference>
<dbReference type="PANTHER" id="PTHR24394:SF44">
    <property type="entry name" value="ZINC FINGER PROTEIN 271-LIKE"/>
    <property type="match status" value="1"/>
</dbReference>
<dbReference type="Pfam" id="PF12874">
    <property type="entry name" value="zf-met"/>
    <property type="match status" value="1"/>
</dbReference>
<dbReference type="InterPro" id="IPR013087">
    <property type="entry name" value="Znf_C2H2_type"/>
</dbReference>